<evidence type="ECO:0000313" key="2">
    <source>
        <dbReference type="Proteomes" id="UP000799755"/>
    </source>
</evidence>
<protein>
    <submittedName>
        <fullName evidence="1">Uncharacterized protein</fullName>
    </submittedName>
</protein>
<comment type="caution">
    <text evidence="1">The sequence shown here is derived from an EMBL/GenBank/DDBJ whole genome shotgun (WGS) entry which is preliminary data.</text>
</comment>
<organism evidence="1 2">
    <name type="scientific">Lindgomyces ingoldianus</name>
    <dbReference type="NCBI Taxonomy" id="673940"/>
    <lineage>
        <taxon>Eukaryota</taxon>
        <taxon>Fungi</taxon>
        <taxon>Dikarya</taxon>
        <taxon>Ascomycota</taxon>
        <taxon>Pezizomycotina</taxon>
        <taxon>Dothideomycetes</taxon>
        <taxon>Pleosporomycetidae</taxon>
        <taxon>Pleosporales</taxon>
        <taxon>Lindgomycetaceae</taxon>
        <taxon>Lindgomyces</taxon>
    </lineage>
</organism>
<sequence length="182" mass="20013">MGRGSVFEQGRPRTGSSRSASSRTIGGNWSWIWSPEQHGKVPSITRLACTDRSCQAEISDSDMRNATLRDHLDKVPIANHILEDIHLPYHGGTTLHAYLTDDELNNPLEPTGSMTRGIRPQRGEPGRVPYSEVSMRLRSKGCGFESKRHGTISPSGKRLLDGKCGACTRAWRVSAAKATMRA</sequence>
<proteinExistence type="predicted"/>
<dbReference type="EMBL" id="MU003494">
    <property type="protein sequence ID" value="KAF2476386.1"/>
    <property type="molecule type" value="Genomic_DNA"/>
</dbReference>
<evidence type="ECO:0000313" key="1">
    <source>
        <dbReference type="EMBL" id="KAF2476386.1"/>
    </source>
</evidence>
<dbReference type="Proteomes" id="UP000799755">
    <property type="component" value="Unassembled WGS sequence"/>
</dbReference>
<accession>A0ACB6RB23</accession>
<gene>
    <name evidence="1" type="ORF">BDR25DRAFT_309786</name>
</gene>
<reference evidence="1" key="1">
    <citation type="journal article" date="2020" name="Stud. Mycol.">
        <title>101 Dothideomycetes genomes: a test case for predicting lifestyles and emergence of pathogens.</title>
        <authorList>
            <person name="Haridas S."/>
            <person name="Albert R."/>
            <person name="Binder M."/>
            <person name="Bloem J."/>
            <person name="Labutti K."/>
            <person name="Salamov A."/>
            <person name="Andreopoulos B."/>
            <person name="Baker S."/>
            <person name="Barry K."/>
            <person name="Bills G."/>
            <person name="Bluhm B."/>
            <person name="Cannon C."/>
            <person name="Castanera R."/>
            <person name="Culley D."/>
            <person name="Daum C."/>
            <person name="Ezra D."/>
            <person name="Gonzalez J."/>
            <person name="Henrissat B."/>
            <person name="Kuo A."/>
            <person name="Liang C."/>
            <person name="Lipzen A."/>
            <person name="Lutzoni F."/>
            <person name="Magnuson J."/>
            <person name="Mondo S."/>
            <person name="Nolan M."/>
            <person name="Ohm R."/>
            <person name="Pangilinan J."/>
            <person name="Park H.-J."/>
            <person name="Ramirez L."/>
            <person name="Alfaro M."/>
            <person name="Sun H."/>
            <person name="Tritt A."/>
            <person name="Yoshinaga Y."/>
            <person name="Zwiers L.-H."/>
            <person name="Turgeon B."/>
            <person name="Goodwin S."/>
            <person name="Spatafora J."/>
            <person name="Crous P."/>
            <person name="Grigoriev I."/>
        </authorList>
    </citation>
    <scope>NUCLEOTIDE SEQUENCE</scope>
    <source>
        <strain evidence="1">ATCC 200398</strain>
    </source>
</reference>
<name>A0ACB6RB23_9PLEO</name>
<keyword evidence="2" id="KW-1185">Reference proteome</keyword>